<dbReference type="InterPro" id="IPR036598">
    <property type="entry name" value="GOLD_dom_sf"/>
</dbReference>
<reference evidence="12 13" key="1">
    <citation type="submission" date="2016-07" db="EMBL/GenBank/DDBJ databases">
        <title>Pervasive Adenine N6-methylation of Active Genes in Fungi.</title>
        <authorList>
            <consortium name="DOE Joint Genome Institute"/>
            <person name="Mondo S.J."/>
            <person name="Dannebaum R.O."/>
            <person name="Kuo R.C."/>
            <person name="Labutti K."/>
            <person name="Haridas S."/>
            <person name="Kuo A."/>
            <person name="Salamov A."/>
            <person name="Ahrendt S.R."/>
            <person name="Lipzen A."/>
            <person name="Sullivan W."/>
            <person name="Andreopoulos W.B."/>
            <person name="Clum A."/>
            <person name="Lindquist E."/>
            <person name="Daum C."/>
            <person name="Ramamoorthy G.K."/>
            <person name="Gryganskyi A."/>
            <person name="Culley D."/>
            <person name="Magnuson J.K."/>
            <person name="James T.Y."/>
            <person name="O'Malley M.A."/>
            <person name="Stajich J.E."/>
            <person name="Spatafora J.W."/>
            <person name="Visel A."/>
            <person name="Grigoriev I.V."/>
        </authorList>
    </citation>
    <scope>NUCLEOTIDE SEQUENCE [LARGE SCALE GENOMIC DNA]</scope>
    <source>
        <strain evidence="12 13">CBS 931.73</strain>
    </source>
</reference>
<keyword evidence="13" id="KW-1185">Reference proteome</keyword>
<dbReference type="InterPro" id="IPR015720">
    <property type="entry name" value="Emp24-like"/>
</dbReference>
<dbReference type="Proteomes" id="UP000193498">
    <property type="component" value="Unassembled WGS sequence"/>
</dbReference>
<comment type="caution">
    <text evidence="12">The sequence shown here is derived from an EMBL/GenBank/DDBJ whole genome shotgun (WGS) entry which is preliminary data.</text>
</comment>
<dbReference type="GO" id="GO:0016020">
    <property type="term" value="C:membrane"/>
    <property type="evidence" value="ECO:0007669"/>
    <property type="project" value="UniProtKB-SubCell"/>
</dbReference>
<feature type="transmembrane region" description="Helical" evidence="9">
    <location>
        <begin position="174"/>
        <end position="194"/>
    </location>
</feature>
<evidence type="ECO:0000256" key="6">
    <source>
        <dbReference type="ARBA" id="ARBA00023136"/>
    </source>
</evidence>
<protein>
    <recommendedName>
        <fullName evidence="11">GOLD domain-containing protein</fullName>
    </recommendedName>
</protein>
<dbReference type="FunCoup" id="A0A1Y1Z552">
    <property type="interactions" value="1233"/>
</dbReference>
<dbReference type="SUPFAM" id="SSF101576">
    <property type="entry name" value="Supernatant protein factor (SPF), C-terminal domain"/>
    <property type="match status" value="1"/>
</dbReference>
<dbReference type="GO" id="GO:0012505">
    <property type="term" value="C:endomembrane system"/>
    <property type="evidence" value="ECO:0007669"/>
    <property type="project" value="UniProtKB-SubCell"/>
</dbReference>
<keyword evidence="4 10" id="KW-0732">Signal</keyword>
<comment type="similarity">
    <text evidence="2 8">Belongs to the EMP24/GP25L family.</text>
</comment>
<dbReference type="SMART" id="SM01190">
    <property type="entry name" value="EMP24_GP25L"/>
    <property type="match status" value="1"/>
</dbReference>
<keyword evidence="3 8" id="KW-0812">Transmembrane</keyword>
<dbReference type="STRING" id="1314790.A0A1Y1Z552"/>
<evidence type="ECO:0000259" key="11">
    <source>
        <dbReference type="PROSITE" id="PS50866"/>
    </source>
</evidence>
<dbReference type="PROSITE" id="PS50866">
    <property type="entry name" value="GOLD"/>
    <property type="match status" value="1"/>
</dbReference>
<evidence type="ECO:0000256" key="1">
    <source>
        <dbReference type="ARBA" id="ARBA00004479"/>
    </source>
</evidence>
<accession>A0A1Y1Z552</accession>
<evidence type="ECO:0000256" key="2">
    <source>
        <dbReference type="ARBA" id="ARBA00007104"/>
    </source>
</evidence>
<organism evidence="12 13">
    <name type="scientific">Basidiobolus meristosporus CBS 931.73</name>
    <dbReference type="NCBI Taxonomy" id="1314790"/>
    <lineage>
        <taxon>Eukaryota</taxon>
        <taxon>Fungi</taxon>
        <taxon>Fungi incertae sedis</taxon>
        <taxon>Zoopagomycota</taxon>
        <taxon>Entomophthoromycotina</taxon>
        <taxon>Basidiobolomycetes</taxon>
        <taxon>Basidiobolales</taxon>
        <taxon>Basidiobolaceae</taxon>
        <taxon>Basidiobolus</taxon>
    </lineage>
</organism>
<keyword evidence="6 9" id="KW-0472">Membrane</keyword>
<evidence type="ECO:0000256" key="3">
    <source>
        <dbReference type="ARBA" id="ARBA00022692"/>
    </source>
</evidence>
<comment type="subcellular location">
    <subcellularLocation>
        <location evidence="7">Endomembrane system</location>
        <topology evidence="7">Single-pass membrane protein</topology>
    </subcellularLocation>
    <subcellularLocation>
        <location evidence="1 8">Membrane</location>
        <topology evidence="1 8">Single-pass type I membrane protein</topology>
    </subcellularLocation>
</comment>
<dbReference type="EMBL" id="MCFE01000026">
    <property type="protein sequence ID" value="ORY05369.1"/>
    <property type="molecule type" value="Genomic_DNA"/>
</dbReference>
<evidence type="ECO:0000256" key="7">
    <source>
        <dbReference type="ARBA" id="ARBA00037847"/>
    </source>
</evidence>
<evidence type="ECO:0000256" key="4">
    <source>
        <dbReference type="ARBA" id="ARBA00022729"/>
    </source>
</evidence>
<dbReference type="InterPro" id="IPR009038">
    <property type="entry name" value="GOLD_dom"/>
</dbReference>
<evidence type="ECO:0000256" key="8">
    <source>
        <dbReference type="RuleBase" id="RU003827"/>
    </source>
</evidence>
<evidence type="ECO:0000313" key="13">
    <source>
        <dbReference type="Proteomes" id="UP000193498"/>
    </source>
</evidence>
<evidence type="ECO:0000256" key="10">
    <source>
        <dbReference type="SAM" id="SignalP"/>
    </source>
</evidence>
<feature type="signal peptide" evidence="10">
    <location>
        <begin position="1"/>
        <end position="20"/>
    </location>
</feature>
<keyword evidence="5 9" id="KW-1133">Transmembrane helix</keyword>
<feature type="chain" id="PRO_5010985158" description="GOLD domain-containing protein" evidence="10">
    <location>
        <begin position="21"/>
        <end position="206"/>
    </location>
</feature>
<evidence type="ECO:0000256" key="5">
    <source>
        <dbReference type="ARBA" id="ARBA00022989"/>
    </source>
</evidence>
<dbReference type="Pfam" id="PF01105">
    <property type="entry name" value="EMP24_GP25L"/>
    <property type="match status" value="1"/>
</dbReference>
<proteinExistence type="inferred from homology"/>
<feature type="domain" description="GOLD" evidence="11">
    <location>
        <begin position="30"/>
        <end position="111"/>
    </location>
</feature>
<dbReference type="OrthoDB" id="62956at2759"/>
<name>A0A1Y1Z552_9FUNG</name>
<gene>
    <name evidence="12" type="ORF">K493DRAFT_204536</name>
</gene>
<evidence type="ECO:0000256" key="9">
    <source>
        <dbReference type="SAM" id="Phobius"/>
    </source>
</evidence>
<dbReference type="InParanoid" id="A0A1Y1Z552"/>
<evidence type="ECO:0000313" key="12">
    <source>
        <dbReference type="EMBL" id="ORY05369.1"/>
    </source>
</evidence>
<dbReference type="AlphaFoldDB" id="A0A1Y1Z552"/>
<sequence>MRAKLKALFCLSILLEVVSCLTISLDTRSTECFYEELKVGDKLAVSYEVVGPDKTIDFRVSDPQTNVIYQADKREEGEYGVEITTAGRYEYCFTNQDVYLSTKRVMWNVHDIEKLEKLMGDDDVPTEGALAPLEKELNNLIEGVNYIKDQQSYMRSREIKHRDTSESTNSRVKWWSILQASLLVAVCIFQILYLKHFFEVKTKHRM</sequence>
<dbReference type="PANTHER" id="PTHR22811">
    <property type="entry name" value="TRANSMEMBRANE EMP24 DOMAIN-CONTAINING PROTEIN"/>
    <property type="match status" value="1"/>
</dbReference>